<dbReference type="UniPathway" id="UPA00664"/>
<dbReference type="HAMAP" id="MF_01147">
    <property type="entry name" value="Lgt"/>
    <property type="match status" value="1"/>
</dbReference>
<feature type="transmembrane region" description="Helical" evidence="7">
    <location>
        <begin position="170"/>
        <end position="196"/>
    </location>
</feature>
<dbReference type="Pfam" id="PF01790">
    <property type="entry name" value="LGT"/>
    <property type="match status" value="1"/>
</dbReference>
<accession>A0A1L6MYC7</accession>
<feature type="transmembrane region" description="Helical" evidence="7">
    <location>
        <begin position="353"/>
        <end position="370"/>
    </location>
</feature>
<evidence type="ECO:0000256" key="1">
    <source>
        <dbReference type="ARBA" id="ARBA00007150"/>
    </source>
</evidence>
<keyword evidence="6 7" id="KW-0472">Membrane</keyword>
<evidence type="ECO:0000256" key="3">
    <source>
        <dbReference type="ARBA" id="ARBA00022679"/>
    </source>
</evidence>
<evidence type="ECO:0000256" key="2">
    <source>
        <dbReference type="ARBA" id="ARBA00022475"/>
    </source>
</evidence>
<comment type="similarity">
    <text evidence="1 7">Belongs to the Lgt family.</text>
</comment>
<dbReference type="GO" id="GO:0008961">
    <property type="term" value="F:phosphatidylglycerol-prolipoprotein diacylglyceryl transferase activity"/>
    <property type="evidence" value="ECO:0007669"/>
    <property type="project" value="UniProtKB-UniRule"/>
</dbReference>
<feature type="transmembrane region" description="Helical" evidence="7">
    <location>
        <begin position="286"/>
        <end position="305"/>
    </location>
</feature>
<comment type="caution">
    <text evidence="7">Lacks conserved residue(s) required for the propagation of feature annotation.</text>
</comment>
<sequence>MHPVLFRIPLPFSSFKLWWLFAGFALFLSGATILRIKKGEIAQAWSNLGLIALASVLAYRFRLVSHSISSLPVYSYGGMLSISFVVGWYLTLTLGERNGLPQETMAQCFIITAASAIASARLLYILTNSDEFETISDFFALQHGGLVAYGGFLGGFIASWLYLRKQQISLLSWADAAVPSLASGLLITRIGCYLFGCDFGKPLSDKAPDFLKKLGTFPHWPAGTLSHGDGAPAFFRHLELFRETPLESEILKNNASLPVHPTQIYESLMGGLLLALLLLQHKHVRFRGQLFFFFVFSYSFLRFLLEQLRDDAERGEYGPRMPAHLWMSLSVFLFALAFIFGLSLCIESIQIRTVARLLAMILPFLTYWILHPSNPNPANLYQLSTSQWIALTTALLAAYHYARLWHRTFSASNARSSPSTA</sequence>
<feature type="transmembrane region" description="Helical" evidence="7">
    <location>
        <begin position="104"/>
        <end position="126"/>
    </location>
</feature>
<dbReference type="Proteomes" id="UP000185544">
    <property type="component" value="Chromosome"/>
</dbReference>
<dbReference type="InterPro" id="IPR001640">
    <property type="entry name" value="Lgt"/>
</dbReference>
<comment type="catalytic activity">
    <reaction evidence="7">
        <text>L-cysteinyl-[prolipoprotein] + a 1,2-diacyl-sn-glycero-3-phospho-(1'-sn-glycerol) = an S-1,2-diacyl-sn-glyceryl-L-cysteinyl-[prolipoprotein] + sn-glycerol 1-phosphate + H(+)</text>
        <dbReference type="Rhea" id="RHEA:56712"/>
        <dbReference type="Rhea" id="RHEA-COMP:14679"/>
        <dbReference type="Rhea" id="RHEA-COMP:14680"/>
        <dbReference type="ChEBI" id="CHEBI:15378"/>
        <dbReference type="ChEBI" id="CHEBI:29950"/>
        <dbReference type="ChEBI" id="CHEBI:57685"/>
        <dbReference type="ChEBI" id="CHEBI:64716"/>
        <dbReference type="ChEBI" id="CHEBI:140658"/>
        <dbReference type="EC" id="2.5.1.145"/>
    </reaction>
</comment>
<feature type="transmembrane region" description="Helical" evidence="7">
    <location>
        <begin position="325"/>
        <end position="346"/>
    </location>
</feature>
<comment type="subcellular location">
    <subcellularLocation>
        <location evidence="7">Cell membrane</location>
        <topology evidence="7">Multi-pass membrane protein</topology>
    </subcellularLocation>
</comment>
<gene>
    <name evidence="7" type="primary">lgt</name>
    <name evidence="8" type="ORF">BCY86_07710</name>
</gene>
<keyword evidence="3 7" id="KW-0808">Transferase</keyword>
<dbReference type="STRING" id="1882918.BCY86_07710"/>
<dbReference type="GO" id="GO:0005886">
    <property type="term" value="C:plasma membrane"/>
    <property type="evidence" value="ECO:0007669"/>
    <property type="project" value="UniProtKB-SubCell"/>
</dbReference>
<keyword evidence="9" id="KW-1185">Reference proteome</keyword>
<feature type="transmembrane region" description="Helical" evidence="7">
    <location>
        <begin position="73"/>
        <end position="92"/>
    </location>
</feature>
<feature type="transmembrane region" description="Helical" evidence="7">
    <location>
        <begin position="385"/>
        <end position="402"/>
    </location>
</feature>
<feature type="transmembrane region" description="Helical" evidence="7">
    <location>
        <begin position="146"/>
        <end position="163"/>
    </location>
</feature>
<keyword evidence="5 7" id="KW-1133">Transmembrane helix</keyword>
<organism evidence="8 9">
    <name type="scientific">Pajaroellobacter abortibovis</name>
    <dbReference type="NCBI Taxonomy" id="1882918"/>
    <lineage>
        <taxon>Bacteria</taxon>
        <taxon>Pseudomonadati</taxon>
        <taxon>Myxococcota</taxon>
        <taxon>Polyangia</taxon>
        <taxon>Polyangiales</taxon>
        <taxon>Polyangiaceae</taxon>
    </lineage>
</organism>
<evidence type="ECO:0000256" key="6">
    <source>
        <dbReference type="ARBA" id="ARBA00023136"/>
    </source>
</evidence>
<feature type="transmembrane region" description="Helical" evidence="7">
    <location>
        <begin position="41"/>
        <end position="61"/>
    </location>
</feature>
<dbReference type="GO" id="GO:0042158">
    <property type="term" value="P:lipoprotein biosynthetic process"/>
    <property type="evidence" value="ECO:0007669"/>
    <property type="project" value="UniProtKB-UniRule"/>
</dbReference>
<dbReference type="OrthoDB" id="871140at2"/>
<dbReference type="KEGG" id="pabo:BCY86_07710"/>
<dbReference type="RefSeq" id="WP_075277240.1">
    <property type="nucleotide sequence ID" value="NZ_CP016908.1"/>
</dbReference>
<feature type="transmembrane region" description="Helical" evidence="7">
    <location>
        <begin position="262"/>
        <end position="279"/>
    </location>
</feature>
<dbReference type="PANTHER" id="PTHR30589">
    <property type="entry name" value="PROLIPOPROTEIN DIACYLGLYCERYL TRANSFERASE"/>
    <property type="match status" value="1"/>
</dbReference>
<comment type="function">
    <text evidence="7">Catalyzes the transfer of the diacylglyceryl group from phosphatidylglycerol to the sulfhydryl group of the N-terminal cysteine of a prolipoprotein, the first step in the formation of mature lipoproteins.</text>
</comment>
<dbReference type="PANTHER" id="PTHR30589:SF0">
    <property type="entry name" value="PHOSPHATIDYLGLYCEROL--PROLIPOPROTEIN DIACYLGLYCERYL TRANSFERASE"/>
    <property type="match status" value="1"/>
</dbReference>
<evidence type="ECO:0000256" key="4">
    <source>
        <dbReference type="ARBA" id="ARBA00022692"/>
    </source>
</evidence>
<reference evidence="8 9" key="1">
    <citation type="submission" date="2016-08" db="EMBL/GenBank/DDBJ databases">
        <title>Identification and validation of antigenic proteins from Pajaroellobacter abortibovis using de-novo genome sequence assembly and reverse vaccinology.</title>
        <authorList>
            <person name="Welly B.T."/>
            <person name="Miller M.R."/>
            <person name="Stott J.L."/>
            <person name="Blanchard M.T."/>
            <person name="Islas-Trejo A.D."/>
            <person name="O'Rourke S.M."/>
            <person name="Young A.E."/>
            <person name="Medrano J.F."/>
            <person name="Van Eenennaam A.L."/>
        </authorList>
    </citation>
    <scope>NUCLEOTIDE SEQUENCE [LARGE SCALE GENOMIC DNA]</scope>
    <source>
        <strain evidence="8 9">BTF92-0548A/99-0131</strain>
    </source>
</reference>
<evidence type="ECO:0000256" key="5">
    <source>
        <dbReference type="ARBA" id="ARBA00022989"/>
    </source>
</evidence>
<protein>
    <recommendedName>
        <fullName evidence="7">Phosphatidylglycerol--prolipoprotein diacylglyceryl transferase</fullName>
        <ecNumber evidence="7">2.5.1.145</ecNumber>
    </recommendedName>
</protein>
<feature type="binding site" evidence="7">
    <location>
        <position position="189"/>
    </location>
    <ligand>
        <name>a 1,2-diacyl-sn-glycero-3-phospho-(1'-sn-glycerol)</name>
        <dbReference type="ChEBI" id="CHEBI:64716"/>
    </ligand>
</feature>
<proteinExistence type="inferred from homology"/>
<keyword evidence="4 7" id="KW-0812">Transmembrane</keyword>
<dbReference type="EMBL" id="CP016908">
    <property type="protein sequence ID" value="APS00571.1"/>
    <property type="molecule type" value="Genomic_DNA"/>
</dbReference>
<comment type="pathway">
    <text evidence="7">Protein modification; lipoprotein biosynthesis (diacylglyceryl transfer).</text>
</comment>
<dbReference type="AlphaFoldDB" id="A0A1L6MYC7"/>
<dbReference type="EC" id="2.5.1.145" evidence="7"/>
<evidence type="ECO:0000313" key="9">
    <source>
        <dbReference type="Proteomes" id="UP000185544"/>
    </source>
</evidence>
<evidence type="ECO:0000256" key="7">
    <source>
        <dbReference type="HAMAP-Rule" id="MF_01147"/>
    </source>
</evidence>
<evidence type="ECO:0000313" key="8">
    <source>
        <dbReference type="EMBL" id="APS00571.1"/>
    </source>
</evidence>
<keyword evidence="2 7" id="KW-1003">Cell membrane</keyword>
<name>A0A1L6MYC7_9BACT</name>
<feature type="transmembrane region" description="Helical" evidence="7">
    <location>
        <begin position="17"/>
        <end position="34"/>
    </location>
</feature>